<name>A0A516SIZ1_9NEIS</name>
<dbReference type="Gene3D" id="3.30.720.120">
    <property type="match status" value="1"/>
</dbReference>
<dbReference type="PROSITE" id="PS51819">
    <property type="entry name" value="VOC"/>
    <property type="match status" value="1"/>
</dbReference>
<dbReference type="Proteomes" id="UP000317550">
    <property type="component" value="Chromosome"/>
</dbReference>
<evidence type="ECO:0000259" key="1">
    <source>
        <dbReference type="PROSITE" id="PS51819"/>
    </source>
</evidence>
<dbReference type="AlphaFoldDB" id="A0A516SIZ1"/>
<accession>A0A516SIZ1</accession>
<dbReference type="CDD" id="cd07246">
    <property type="entry name" value="VOC_like"/>
    <property type="match status" value="1"/>
</dbReference>
<sequence>MSNKVKPIPEGYHSVTPYLTVSDGKAALDFYQRAFDAKVVMQMPGENGKVMHADILLGNSHVMLSDEFPDYGALSPKTLGGRSGTVMLYVEDVDAVVASAVAAGGVLERPVADQFYGDRVGMVRDPFGHGWHISTHIEDVPDSEMEKRMREWESKNS</sequence>
<organism evidence="2 3">
    <name type="scientific">Chitinimonas arctica</name>
    <dbReference type="NCBI Taxonomy" id="2594795"/>
    <lineage>
        <taxon>Bacteria</taxon>
        <taxon>Pseudomonadati</taxon>
        <taxon>Pseudomonadota</taxon>
        <taxon>Betaproteobacteria</taxon>
        <taxon>Neisseriales</taxon>
        <taxon>Chitinibacteraceae</taxon>
        <taxon>Chitinimonas</taxon>
    </lineage>
</organism>
<dbReference type="SUPFAM" id="SSF54593">
    <property type="entry name" value="Glyoxalase/Bleomycin resistance protein/Dihydroxybiphenyl dioxygenase"/>
    <property type="match status" value="1"/>
</dbReference>
<protein>
    <submittedName>
        <fullName evidence="2">VOC family protein</fullName>
    </submittedName>
</protein>
<dbReference type="PANTHER" id="PTHR34109:SF1">
    <property type="entry name" value="VOC DOMAIN-CONTAINING PROTEIN"/>
    <property type="match status" value="1"/>
</dbReference>
<dbReference type="PANTHER" id="PTHR34109">
    <property type="entry name" value="BNAUNNG04460D PROTEIN-RELATED"/>
    <property type="match status" value="1"/>
</dbReference>
<dbReference type="InterPro" id="IPR037523">
    <property type="entry name" value="VOC_core"/>
</dbReference>
<dbReference type="InterPro" id="IPR029068">
    <property type="entry name" value="Glyas_Bleomycin-R_OHBP_Dase"/>
</dbReference>
<reference evidence="3" key="1">
    <citation type="submission" date="2019-07" db="EMBL/GenBank/DDBJ databases">
        <title>Chitinimonas sp. nov., isolated from Ny-Alesund, arctica soil.</title>
        <authorList>
            <person name="Xu Q."/>
            <person name="Peng F."/>
        </authorList>
    </citation>
    <scope>NUCLEOTIDE SEQUENCE [LARGE SCALE GENOMIC DNA]</scope>
    <source>
        <strain evidence="3">R3-44</strain>
    </source>
</reference>
<dbReference type="InterPro" id="IPR004360">
    <property type="entry name" value="Glyas_Fos-R_dOase_dom"/>
</dbReference>
<dbReference type="KEGG" id="cari:FNU76_18150"/>
<keyword evidence="3" id="KW-1185">Reference proteome</keyword>
<proteinExistence type="predicted"/>
<dbReference type="EMBL" id="CP041730">
    <property type="protein sequence ID" value="QDQ28114.1"/>
    <property type="molecule type" value="Genomic_DNA"/>
</dbReference>
<evidence type="ECO:0000313" key="2">
    <source>
        <dbReference type="EMBL" id="QDQ28114.1"/>
    </source>
</evidence>
<dbReference type="Gene3D" id="3.30.720.110">
    <property type="match status" value="1"/>
</dbReference>
<dbReference type="Pfam" id="PF00903">
    <property type="entry name" value="Glyoxalase"/>
    <property type="match status" value="1"/>
</dbReference>
<evidence type="ECO:0000313" key="3">
    <source>
        <dbReference type="Proteomes" id="UP000317550"/>
    </source>
</evidence>
<dbReference type="RefSeq" id="WP_144279501.1">
    <property type="nucleotide sequence ID" value="NZ_CP041730.1"/>
</dbReference>
<feature type="domain" description="VOC" evidence="1">
    <location>
        <begin position="11"/>
        <end position="136"/>
    </location>
</feature>
<gene>
    <name evidence="2" type="ORF">FNU76_18150</name>
</gene>
<dbReference type="OrthoDB" id="9795306at2"/>